<dbReference type="Proteomes" id="UP001549799">
    <property type="component" value="Unassembled WGS sequence"/>
</dbReference>
<evidence type="ECO:0000313" key="2">
    <source>
        <dbReference type="Proteomes" id="UP001549799"/>
    </source>
</evidence>
<dbReference type="RefSeq" id="WP_354615386.1">
    <property type="nucleotide sequence ID" value="NZ_JBEXAE010000004.1"/>
</dbReference>
<protein>
    <submittedName>
        <fullName evidence="1">Uncharacterized protein</fullName>
    </submittedName>
</protein>
<gene>
    <name evidence="1" type="ORF">ABXZ36_10045</name>
</gene>
<comment type="caution">
    <text evidence="1">The sequence shown here is derived from an EMBL/GenBank/DDBJ whole genome shotgun (WGS) entry which is preliminary data.</text>
</comment>
<name>A0ABV2SUY6_9FLAO</name>
<accession>A0ABV2SUY6</accession>
<dbReference type="EMBL" id="JBEXAE010000004">
    <property type="protein sequence ID" value="MET6990987.1"/>
    <property type="molecule type" value="Genomic_DNA"/>
</dbReference>
<organism evidence="1 2">
    <name type="scientific">Sediminicola arcticus</name>
    <dbReference type="NCBI Taxonomy" id="1574308"/>
    <lineage>
        <taxon>Bacteria</taxon>
        <taxon>Pseudomonadati</taxon>
        <taxon>Bacteroidota</taxon>
        <taxon>Flavobacteriia</taxon>
        <taxon>Flavobacteriales</taxon>
        <taxon>Flavobacteriaceae</taxon>
        <taxon>Sediminicola</taxon>
    </lineage>
</organism>
<sequence length="133" mass="15044">MMVKLFSFVMAGLLLIQNLDVAFSDLGQIDELMEHAHFHSEKYGDNLFVFISKHYGEMKDQHNKDHQEEEKDHEKLPFQHHCSCSSTVAVVSNTTLFPVLSVQTPEGTAANFYYQPSTSSIHAKGLFQPPQSS</sequence>
<keyword evidence="2" id="KW-1185">Reference proteome</keyword>
<evidence type="ECO:0000313" key="1">
    <source>
        <dbReference type="EMBL" id="MET6990987.1"/>
    </source>
</evidence>
<proteinExistence type="predicted"/>
<reference evidence="1 2" key="1">
    <citation type="submission" date="2024-07" db="EMBL/GenBank/DDBJ databases">
        <title>The genome sequence of type strain Sediminicola arcticus GDMCC 1.2805.</title>
        <authorList>
            <person name="Liu Y."/>
        </authorList>
    </citation>
    <scope>NUCLEOTIDE SEQUENCE [LARGE SCALE GENOMIC DNA]</scope>
    <source>
        <strain evidence="1 2">GDMCC 1.2805</strain>
    </source>
</reference>